<evidence type="ECO:0000256" key="5">
    <source>
        <dbReference type="ARBA" id="ARBA00023180"/>
    </source>
</evidence>
<comment type="caution">
    <text evidence="7">The sequence shown here is derived from an EMBL/GenBank/DDBJ whole genome shotgun (WGS) entry which is preliminary data.</text>
</comment>
<evidence type="ECO:0000256" key="4">
    <source>
        <dbReference type="ARBA" id="ARBA00022801"/>
    </source>
</evidence>
<dbReference type="GO" id="GO:0008239">
    <property type="term" value="F:dipeptidyl-peptidase activity"/>
    <property type="evidence" value="ECO:0007669"/>
    <property type="project" value="TreeGrafter"/>
</dbReference>
<dbReference type="Pfam" id="PF05577">
    <property type="entry name" value="Peptidase_S28"/>
    <property type="match status" value="2"/>
</dbReference>
<sequence>MKFLSASALVAIFVAISPSSAIYHRHNGLEIGPPIDETLSRRAEGFTGYGTFDQLIDHANPKLGTFKQRYWYSSEHWKGPGSPVYLVNPGEQSAAGFNRTYFSNQRLAGRMAAETGGALVIQEHRYWGESSPYQSLTTKNLQYLTLDNSLKDVTYFVEHFSAPWDQTGGSTPSKAPWIFTGGSYSGALAGWLAVREPGTLWAYYGSSGVVEAIGDFWQYFAPVQEATPQNCSSDVNAVVNYVDLTLTVGSPKAKRALKEKFGLTELTDLDFAAALEWGPWQWQSGQFYSFNNSGFTPYYRFCDYVENVWPNSANKVPGARGVGLIKALDGYAKYVKEEVIPDFCASSGYPEWQGTNNVECFKSLNASNVAYKDLAPSNWLNRQWMYMVCNEPFEWWQDGAPIFKKTLVSRLVNPEYWHKQCSLVFPERTYGLAKGLRAQDVNRQTGGWSVTNTTRLMHTNGEWDPWRDATLASKFRPGGPFKGTKQLPHRVVKHGTHCSDFYGPNWAANPELEAQVKDVIVNMQEWIDEFYVEKGIRKPAQ</sequence>
<evidence type="ECO:0000256" key="2">
    <source>
        <dbReference type="ARBA" id="ARBA00022670"/>
    </source>
</evidence>
<keyword evidence="5" id="KW-0325">Glycoprotein</keyword>
<evidence type="ECO:0000256" key="3">
    <source>
        <dbReference type="ARBA" id="ARBA00022729"/>
    </source>
</evidence>
<dbReference type="GO" id="GO:0070008">
    <property type="term" value="F:serine-type exopeptidase activity"/>
    <property type="evidence" value="ECO:0007669"/>
    <property type="project" value="InterPro"/>
</dbReference>
<evidence type="ECO:0000256" key="1">
    <source>
        <dbReference type="ARBA" id="ARBA00011079"/>
    </source>
</evidence>
<reference evidence="7" key="2">
    <citation type="submission" date="2023-05" db="EMBL/GenBank/DDBJ databases">
        <authorList>
            <consortium name="Lawrence Berkeley National Laboratory"/>
            <person name="Steindorff A."/>
            <person name="Hensen N."/>
            <person name="Bonometti L."/>
            <person name="Westerberg I."/>
            <person name="Brannstrom I.O."/>
            <person name="Guillou S."/>
            <person name="Cros-Aarteil S."/>
            <person name="Calhoun S."/>
            <person name="Haridas S."/>
            <person name="Kuo A."/>
            <person name="Mondo S."/>
            <person name="Pangilinan J."/>
            <person name="Riley R."/>
            <person name="Labutti K."/>
            <person name="Andreopoulos B."/>
            <person name="Lipzen A."/>
            <person name="Chen C."/>
            <person name="Yanf M."/>
            <person name="Daum C."/>
            <person name="Ng V."/>
            <person name="Clum A."/>
            <person name="Ohm R."/>
            <person name="Martin F."/>
            <person name="Silar P."/>
            <person name="Natvig D."/>
            <person name="Lalanne C."/>
            <person name="Gautier V."/>
            <person name="Ament-Velasquez S.L."/>
            <person name="Kruys A."/>
            <person name="Hutchinson M.I."/>
            <person name="Powell A.J."/>
            <person name="Barry K."/>
            <person name="Miller A.N."/>
            <person name="Grigoriev I.V."/>
            <person name="Debuchy R."/>
            <person name="Gladieux P."/>
            <person name="Thoren M.H."/>
            <person name="Johannesson H."/>
        </authorList>
    </citation>
    <scope>NUCLEOTIDE SEQUENCE</scope>
    <source>
        <strain evidence="7">PSN293</strain>
    </source>
</reference>
<protein>
    <submittedName>
        <fullName evidence="7">Serine carboxypeptidase S28-domain-containing protein</fullName>
    </submittedName>
</protein>
<keyword evidence="3 6" id="KW-0732">Signal</keyword>
<feature type="chain" id="PRO_5042974042" evidence="6">
    <location>
        <begin position="22"/>
        <end position="541"/>
    </location>
</feature>
<keyword evidence="7" id="KW-0121">Carboxypeptidase</keyword>
<comment type="similarity">
    <text evidence="1">Belongs to the peptidase S28 family.</text>
</comment>
<dbReference type="InterPro" id="IPR029058">
    <property type="entry name" value="AB_hydrolase_fold"/>
</dbReference>
<name>A0AAN6XVT9_9PEZI</name>
<proteinExistence type="inferred from homology"/>
<keyword evidence="8" id="KW-1185">Reference proteome</keyword>
<organism evidence="7 8">
    <name type="scientific">Rhypophila decipiens</name>
    <dbReference type="NCBI Taxonomy" id="261697"/>
    <lineage>
        <taxon>Eukaryota</taxon>
        <taxon>Fungi</taxon>
        <taxon>Dikarya</taxon>
        <taxon>Ascomycota</taxon>
        <taxon>Pezizomycotina</taxon>
        <taxon>Sordariomycetes</taxon>
        <taxon>Sordariomycetidae</taxon>
        <taxon>Sordariales</taxon>
        <taxon>Naviculisporaceae</taxon>
        <taxon>Rhypophila</taxon>
    </lineage>
</organism>
<reference evidence="7" key="1">
    <citation type="journal article" date="2023" name="Mol. Phylogenet. Evol.">
        <title>Genome-scale phylogeny and comparative genomics of the fungal order Sordariales.</title>
        <authorList>
            <person name="Hensen N."/>
            <person name="Bonometti L."/>
            <person name="Westerberg I."/>
            <person name="Brannstrom I.O."/>
            <person name="Guillou S."/>
            <person name="Cros-Aarteil S."/>
            <person name="Calhoun S."/>
            <person name="Haridas S."/>
            <person name="Kuo A."/>
            <person name="Mondo S."/>
            <person name="Pangilinan J."/>
            <person name="Riley R."/>
            <person name="LaButti K."/>
            <person name="Andreopoulos B."/>
            <person name="Lipzen A."/>
            <person name="Chen C."/>
            <person name="Yan M."/>
            <person name="Daum C."/>
            <person name="Ng V."/>
            <person name="Clum A."/>
            <person name="Steindorff A."/>
            <person name="Ohm R.A."/>
            <person name="Martin F."/>
            <person name="Silar P."/>
            <person name="Natvig D.O."/>
            <person name="Lalanne C."/>
            <person name="Gautier V."/>
            <person name="Ament-Velasquez S.L."/>
            <person name="Kruys A."/>
            <person name="Hutchinson M.I."/>
            <person name="Powell A.J."/>
            <person name="Barry K."/>
            <person name="Miller A.N."/>
            <person name="Grigoriev I.V."/>
            <person name="Debuchy R."/>
            <person name="Gladieux P."/>
            <person name="Hiltunen Thoren M."/>
            <person name="Johannesson H."/>
        </authorList>
    </citation>
    <scope>NUCLEOTIDE SEQUENCE</scope>
    <source>
        <strain evidence="7">PSN293</strain>
    </source>
</reference>
<keyword evidence="4" id="KW-0378">Hydrolase</keyword>
<dbReference type="EMBL" id="MU858399">
    <property type="protein sequence ID" value="KAK4206495.1"/>
    <property type="molecule type" value="Genomic_DNA"/>
</dbReference>
<evidence type="ECO:0000256" key="6">
    <source>
        <dbReference type="SAM" id="SignalP"/>
    </source>
</evidence>
<dbReference type="Proteomes" id="UP001301769">
    <property type="component" value="Unassembled WGS sequence"/>
</dbReference>
<accession>A0AAN6XVT9</accession>
<evidence type="ECO:0000313" key="8">
    <source>
        <dbReference type="Proteomes" id="UP001301769"/>
    </source>
</evidence>
<dbReference type="GO" id="GO:0006508">
    <property type="term" value="P:proteolysis"/>
    <property type="evidence" value="ECO:0007669"/>
    <property type="project" value="UniProtKB-KW"/>
</dbReference>
<evidence type="ECO:0000313" key="7">
    <source>
        <dbReference type="EMBL" id="KAK4206495.1"/>
    </source>
</evidence>
<dbReference type="Gene3D" id="3.40.50.1820">
    <property type="entry name" value="alpha/beta hydrolase"/>
    <property type="match status" value="2"/>
</dbReference>
<keyword evidence="2" id="KW-0645">Protease</keyword>
<dbReference type="PANTHER" id="PTHR11010">
    <property type="entry name" value="PROTEASE S28 PRO-X CARBOXYPEPTIDASE-RELATED"/>
    <property type="match status" value="1"/>
</dbReference>
<dbReference type="AlphaFoldDB" id="A0AAN6XVT9"/>
<dbReference type="SUPFAM" id="SSF53474">
    <property type="entry name" value="alpha/beta-Hydrolases"/>
    <property type="match status" value="1"/>
</dbReference>
<gene>
    <name evidence="7" type="ORF">QBC37DRAFT_124580</name>
</gene>
<dbReference type="PANTHER" id="PTHR11010:SF23">
    <property type="entry name" value="SERINE PEPTIDASE"/>
    <property type="match status" value="1"/>
</dbReference>
<dbReference type="GO" id="GO:0004180">
    <property type="term" value="F:carboxypeptidase activity"/>
    <property type="evidence" value="ECO:0007669"/>
    <property type="project" value="UniProtKB-KW"/>
</dbReference>
<dbReference type="InterPro" id="IPR008758">
    <property type="entry name" value="Peptidase_S28"/>
</dbReference>
<feature type="signal peptide" evidence="6">
    <location>
        <begin position="1"/>
        <end position="21"/>
    </location>
</feature>